<evidence type="ECO:0000313" key="11">
    <source>
        <dbReference type="Proteomes" id="UP000261340"/>
    </source>
</evidence>
<dbReference type="GO" id="GO:0005737">
    <property type="term" value="C:cytoplasm"/>
    <property type="evidence" value="ECO:0007669"/>
    <property type="project" value="TreeGrafter"/>
</dbReference>
<feature type="domain" description="WWE" evidence="8">
    <location>
        <begin position="1"/>
        <end position="70"/>
    </location>
</feature>
<dbReference type="Ensembl" id="ENSACIT00000026713.1">
    <property type="protein sequence ID" value="ENSACIP00000026026.1"/>
    <property type="gene ID" value="ENSACIG00000020176.1"/>
</dbReference>
<keyword evidence="5" id="KW-0539">Nucleus</keyword>
<dbReference type="Gene3D" id="3.90.228.10">
    <property type="match status" value="1"/>
</dbReference>
<evidence type="ECO:0000256" key="6">
    <source>
        <dbReference type="ARBA" id="ARBA00024347"/>
    </source>
</evidence>
<dbReference type="InterPro" id="IPR012317">
    <property type="entry name" value="Poly(ADP-ribose)pol_cat_dom"/>
</dbReference>
<proteinExistence type="inferred from homology"/>
<dbReference type="GO" id="GO:0003714">
    <property type="term" value="F:transcription corepressor activity"/>
    <property type="evidence" value="ECO:0007669"/>
    <property type="project" value="TreeGrafter"/>
</dbReference>
<evidence type="ECO:0000256" key="3">
    <source>
        <dbReference type="ARBA" id="ARBA00022679"/>
    </source>
</evidence>
<feature type="domain" description="PARP catalytic" evidence="9">
    <location>
        <begin position="81"/>
        <end position="274"/>
    </location>
</feature>
<dbReference type="FunFam" id="3.90.228.10:FF:000008">
    <property type="entry name" value="Poly [ADP-ribose] polymerase"/>
    <property type="match status" value="1"/>
</dbReference>
<dbReference type="SUPFAM" id="SSF56399">
    <property type="entry name" value="ADP-ribosylation"/>
    <property type="match status" value="1"/>
</dbReference>
<keyword evidence="2 7" id="KW-0328">Glycosyltransferase</keyword>
<dbReference type="CDD" id="cd01439">
    <property type="entry name" value="TCCD_inducible_PARP_like"/>
    <property type="match status" value="1"/>
</dbReference>
<dbReference type="OMA" id="GSACKEM"/>
<evidence type="ECO:0000259" key="9">
    <source>
        <dbReference type="PROSITE" id="PS51059"/>
    </source>
</evidence>
<dbReference type="SUPFAM" id="SSF117839">
    <property type="entry name" value="WWE domain"/>
    <property type="match status" value="1"/>
</dbReference>
<reference evidence="10" key="1">
    <citation type="submission" date="2025-08" db="UniProtKB">
        <authorList>
            <consortium name="Ensembl"/>
        </authorList>
    </citation>
    <scope>IDENTIFICATION</scope>
</reference>
<dbReference type="AlphaFoldDB" id="A0A3Q0SRL0"/>
<evidence type="ECO:0000256" key="4">
    <source>
        <dbReference type="ARBA" id="ARBA00023027"/>
    </source>
</evidence>
<evidence type="ECO:0000256" key="2">
    <source>
        <dbReference type="ARBA" id="ARBA00022676"/>
    </source>
</evidence>
<protein>
    <recommendedName>
        <fullName evidence="7">Poly [ADP-ribose] polymerase</fullName>
        <shortName evidence="7">PARP</shortName>
        <ecNumber evidence="7">2.4.2.-</ecNumber>
    </recommendedName>
</protein>
<dbReference type="InterPro" id="IPR037197">
    <property type="entry name" value="WWE_dom_sf"/>
</dbReference>
<dbReference type="InterPro" id="IPR052056">
    <property type="entry name" value="Mono-ARTD/PARP"/>
</dbReference>
<reference evidence="10" key="2">
    <citation type="submission" date="2025-09" db="UniProtKB">
        <authorList>
            <consortium name="Ensembl"/>
        </authorList>
    </citation>
    <scope>IDENTIFICATION</scope>
</reference>
<evidence type="ECO:0000256" key="1">
    <source>
        <dbReference type="ARBA" id="ARBA00004123"/>
    </source>
</evidence>
<dbReference type="PROSITE" id="PS51059">
    <property type="entry name" value="PARP_CATALYTIC"/>
    <property type="match status" value="1"/>
</dbReference>
<dbReference type="Gene3D" id="3.30.720.50">
    <property type="match status" value="1"/>
</dbReference>
<accession>A0A3Q0SRL0</accession>
<dbReference type="PANTHER" id="PTHR14453:SF107">
    <property type="entry name" value="POLY [ADP-RIBOSE] POLYMERASE"/>
    <property type="match status" value="1"/>
</dbReference>
<evidence type="ECO:0000256" key="7">
    <source>
        <dbReference type="RuleBase" id="RU362114"/>
    </source>
</evidence>
<evidence type="ECO:0000259" key="8">
    <source>
        <dbReference type="PROSITE" id="PS50918"/>
    </source>
</evidence>
<dbReference type="GO" id="GO:0003950">
    <property type="term" value="F:NAD+ poly-ADP-ribosyltransferase activity"/>
    <property type="evidence" value="ECO:0007669"/>
    <property type="project" value="UniProtKB-UniRule"/>
</dbReference>
<dbReference type="GeneTree" id="ENSGT00940000154311"/>
<dbReference type="InterPro" id="IPR004170">
    <property type="entry name" value="WWE_dom"/>
</dbReference>
<dbReference type="Proteomes" id="UP000261340">
    <property type="component" value="Unplaced"/>
</dbReference>
<evidence type="ECO:0000313" key="10">
    <source>
        <dbReference type="Ensembl" id="ENSACIP00000026026.1"/>
    </source>
</evidence>
<dbReference type="STRING" id="61819.ENSACIP00000026026"/>
<dbReference type="GO" id="GO:1990404">
    <property type="term" value="F:NAD+-protein mono-ADP-ribosyltransferase activity"/>
    <property type="evidence" value="ECO:0007669"/>
    <property type="project" value="TreeGrafter"/>
</dbReference>
<sequence>MVALNVQWSLKDKNGEWQEVSLHDNYKLEYAYSQNQKFDMVAPDGSRMIADPKAREARNVMTGITLSLKRTESGGTSHFVLPKHWDPMQEEMFKKVELQPNSQEYRDIAKGFLKTAKYNICKIERVQNFYLWNAYSVCKQRILAKNGPAALGEMTLYHGTSAEACHCIERDRFDRSYAGQHGKVYGRGVYFAVNAEYSAQRFSPADAAGLKRLYVVRVLTGRYTLGNSKMISPPPRGSDPTDCYDSLVDNQQNPTMFVIFHDDQAYPQYLITFK</sequence>
<comment type="similarity">
    <text evidence="6">Belongs to the ARTD/PARP family.</text>
</comment>
<keyword evidence="4 7" id="KW-0520">NAD</keyword>
<dbReference type="PROSITE" id="PS50918">
    <property type="entry name" value="WWE"/>
    <property type="match status" value="1"/>
</dbReference>
<comment type="subcellular location">
    <subcellularLocation>
        <location evidence="1">Nucleus</location>
    </subcellularLocation>
</comment>
<name>A0A3Q0SRL0_AMPCI</name>
<dbReference type="Pfam" id="PF00644">
    <property type="entry name" value="PARP"/>
    <property type="match status" value="1"/>
</dbReference>
<dbReference type="GO" id="GO:0005634">
    <property type="term" value="C:nucleus"/>
    <property type="evidence" value="ECO:0007669"/>
    <property type="project" value="UniProtKB-SubCell"/>
</dbReference>
<evidence type="ECO:0000256" key="5">
    <source>
        <dbReference type="ARBA" id="ARBA00023242"/>
    </source>
</evidence>
<dbReference type="PANTHER" id="PTHR14453">
    <property type="entry name" value="PARP/ZINC FINGER CCCH TYPE DOMAIN CONTAINING PROTEIN"/>
    <property type="match status" value="1"/>
</dbReference>
<organism evidence="10 11">
    <name type="scientific">Amphilophus citrinellus</name>
    <name type="common">Midas cichlid</name>
    <name type="synonym">Cichlasoma citrinellum</name>
    <dbReference type="NCBI Taxonomy" id="61819"/>
    <lineage>
        <taxon>Eukaryota</taxon>
        <taxon>Metazoa</taxon>
        <taxon>Chordata</taxon>
        <taxon>Craniata</taxon>
        <taxon>Vertebrata</taxon>
        <taxon>Euteleostomi</taxon>
        <taxon>Actinopterygii</taxon>
        <taxon>Neopterygii</taxon>
        <taxon>Teleostei</taxon>
        <taxon>Neoteleostei</taxon>
        <taxon>Acanthomorphata</taxon>
        <taxon>Ovalentaria</taxon>
        <taxon>Cichlomorphae</taxon>
        <taxon>Cichliformes</taxon>
        <taxon>Cichlidae</taxon>
        <taxon>New World cichlids</taxon>
        <taxon>Cichlasomatinae</taxon>
        <taxon>Heroini</taxon>
        <taxon>Amphilophus</taxon>
    </lineage>
</organism>
<dbReference type="GO" id="GO:0010629">
    <property type="term" value="P:negative regulation of gene expression"/>
    <property type="evidence" value="ECO:0007669"/>
    <property type="project" value="TreeGrafter"/>
</dbReference>
<keyword evidence="11" id="KW-1185">Reference proteome</keyword>
<keyword evidence="3 7" id="KW-0808">Transferase</keyword>
<dbReference type="GO" id="GO:0070212">
    <property type="term" value="P:protein poly-ADP-ribosylation"/>
    <property type="evidence" value="ECO:0007669"/>
    <property type="project" value="TreeGrafter"/>
</dbReference>
<dbReference type="EC" id="2.4.2.-" evidence="7"/>